<organism evidence="5 6">
    <name type="scientific">Spiroplasma monobiae MQ-1</name>
    <dbReference type="NCBI Taxonomy" id="1336748"/>
    <lineage>
        <taxon>Bacteria</taxon>
        <taxon>Bacillati</taxon>
        <taxon>Mycoplasmatota</taxon>
        <taxon>Mollicutes</taxon>
        <taxon>Entomoplasmatales</taxon>
        <taxon>Spiroplasmataceae</taxon>
        <taxon>Spiroplasma</taxon>
    </lineage>
</organism>
<dbReference type="AlphaFoldDB" id="A0A2K9LV67"/>
<dbReference type="EMBL" id="CP025543">
    <property type="protein sequence ID" value="AUM62937.1"/>
    <property type="molecule type" value="Genomic_DNA"/>
</dbReference>
<comment type="similarity">
    <text evidence="1 3">Belongs to the short-chain dehydrogenases/reductases (SDR) family.</text>
</comment>
<dbReference type="Gene3D" id="3.40.50.720">
    <property type="entry name" value="NAD(P)-binding Rossmann-like Domain"/>
    <property type="match status" value="1"/>
</dbReference>
<evidence type="ECO:0000313" key="5">
    <source>
        <dbReference type="EMBL" id="AUM62937.1"/>
    </source>
</evidence>
<dbReference type="PIRSF" id="PIRSF000126">
    <property type="entry name" value="11-beta-HSD1"/>
    <property type="match status" value="1"/>
</dbReference>
<evidence type="ECO:0000313" key="6">
    <source>
        <dbReference type="Proteomes" id="UP000234790"/>
    </source>
</evidence>
<protein>
    <submittedName>
        <fullName evidence="5">Short-chain dehydrogenase/reductase SDR</fullName>
    </submittedName>
</protein>
<gene>
    <name evidence="5" type="ORF">SMONO_v1c06880</name>
</gene>
<proteinExistence type="inferred from homology"/>
<dbReference type="Pfam" id="PF00106">
    <property type="entry name" value="adh_short"/>
    <property type="match status" value="1"/>
</dbReference>
<dbReference type="OrthoDB" id="9808814at2"/>
<accession>A0A2K9LV67</accession>
<keyword evidence="2" id="KW-0560">Oxidoreductase</keyword>
<evidence type="ECO:0000256" key="1">
    <source>
        <dbReference type="ARBA" id="ARBA00006484"/>
    </source>
</evidence>
<dbReference type="Proteomes" id="UP000234790">
    <property type="component" value="Chromosome"/>
</dbReference>
<evidence type="ECO:0000256" key="2">
    <source>
        <dbReference type="ARBA" id="ARBA00023002"/>
    </source>
</evidence>
<dbReference type="InterPro" id="IPR002347">
    <property type="entry name" value="SDR_fam"/>
</dbReference>
<name>A0A2K9LV67_SPISQ</name>
<evidence type="ECO:0000256" key="3">
    <source>
        <dbReference type="RuleBase" id="RU000363"/>
    </source>
</evidence>
<dbReference type="SUPFAM" id="SSF51735">
    <property type="entry name" value="NAD(P)-binding Rossmann-fold domains"/>
    <property type="match status" value="1"/>
</dbReference>
<dbReference type="PRINTS" id="PR00081">
    <property type="entry name" value="GDHRDH"/>
</dbReference>
<dbReference type="RefSeq" id="WP_101780982.1">
    <property type="nucleotide sequence ID" value="NZ_CP025543.1"/>
</dbReference>
<keyword evidence="6" id="KW-1185">Reference proteome</keyword>
<dbReference type="PANTHER" id="PTHR42901:SF1">
    <property type="entry name" value="ALCOHOL DEHYDROGENASE"/>
    <property type="match status" value="1"/>
</dbReference>
<dbReference type="PRINTS" id="PR00080">
    <property type="entry name" value="SDRFAMILY"/>
</dbReference>
<dbReference type="PANTHER" id="PTHR42901">
    <property type="entry name" value="ALCOHOL DEHYDROGENASE"/>
    <property type="match status" value="1"/>
</dbReference>
<sequence length="266" mass="30271">MKKNLNKNTFAIVTGASKGLGFAYCEELLKLGYNVIGVARNTESLKELQEKYKNLKVERWDLDLSDLKNSYKLFEDSKKINVEIIINNAGYGVWGYFDETDLEKEMNMIDLNIKSLHIITKLFATKFKEENKGRVINIASMGSFTPGPVFSSYYASKAYVLSLGIAVNTELKKTKSKARVITVCPGALKTDFWNRSSTKERATLREKSSSMSPLIYAKKSLKKAIKVKRKNYLVVGAFNKFAKMLTDIMPEETILNSVYKYQRKTK</sequence>
<evidence type="ECO:0000256" key="4">
    <source>
        <dbReference type="SAM" id="Coils"/>
    </source>
</evidence>
<keyword evidence="4" id="KW-0175">Coiled coil</keyword>
<dbReference type="KEGG" id="smoo:SMONO_v1c06880"/>
<feature type="coiled-coil region" evidence="4">
    <location>
        <begin position="38"/>
        <end position="65"/>
    </location>
</feature>
<dbReference type="CDD" id="cd05233">
    <property type="entry name" value="SDR_c"/>
    <property type="match status" value="1"/>
</dbReference>
<reference evidence="5 6" key="1">
    <citation type="submission" date="2017-12" db="EMBL/GenBank/DDBJ databases">
        <title>Complete genome sequence of Spiroplasma monobiae MQ-1 (ATCC 33825).</title>
        <authorList>
            <person name="Tsai Y.-M."/>
            <person name="Lo W.-S."/>
            <person name="Wu P.-S."/>
            <person name="Cho S.-T."/>
            <person name="Kuo C.-H."/>
        </authorList>
    </citation>
    <scope>NUCLEOTIDE SEQUENCE [LARGE SCALE GENOMIC DNA]</scope>
    <source>
        <strain evidence="5 6">MQ-1</strain>
    </source>
</reference>
<dbReference type="GO" id="GO:0016491">
    <property type="term" value="F:oxidoreductase activity"/>
    <property type="evidence" value="ECO:0007669"/>
    <property type="project" value="UniProtKB-KW"/>
</dbReference>
<dbReference type="InterPro" id="IPR036291">
    <property type="entry name" value="NAD(P)-bd_dom_sf"/>
</dbReference>